<feature type="signal peptide" evidence="2">
    <location>
        <begin position="1"/>
        <end position="17"/>
    </location>
</feature>
<reference evidence="4" key="1">
    <citation type="journal article" date="2019" name="Int. J. Syst. Evol. Microbiol.">
        <title>The Global Catalogue of Microorganisms (GCM) 10K type strain sequencing project: providing services to taxonomists for standard genome sequencing and annotation.</title>
        <authorList>
            <consortium name="The Broad Institute Genomics Platform"/>
            <consortium name="The Broad Institute Genome Sequencing Center for Infectious Disease"/>
            <person name="Wu L."/>
            <person name="Ma J."/>
        </authorList>
    </citation>
    <scope>NUCLEOTIDE SEQUENCE [LARGE SCALE GENOMIC DNA]</scope>
    <source>
        <strain evidence="4">NBRC 113072</strain>
    </source>
</reference>
<comment type="caution">
    <text evidence="3">The sequence shown here is derived from an EMBL/GenBank/DDBJ whole genome shotgun (WGS) entry which is preliminary data.</text>
</comment>
<dbReference type="EMBL" id="BSUO01000001">
    <property type="protein sequence ID" value="GMA38612.1"/>
    <property type="molecule type" value="Genomic_DNA"/>
</dbReference>
<dbReference type="RefSeq" id="WP_284302670.1">
    <property type="nucleotide sequence ID" value="NZ_BSUO01000001.1"/>
</dbReference>
<feature type="chain" id="PRO_5046263172" description="Lipoprotein antigen" evidence="2">
    <location>
        <begin position="18"/>
        <end position="145"/>
    </location>
</feature>
<name>A0ABQ6IN49_9MICO</name>
<proteinExistence type="predicted"/>
<feature type="compositionally biased region" description="Polar residues" evidence="1">
    <location>
        <begin position="35"/>
        <end position="48"/>
    </location>
</feature>
<evidence type="ECO:0008006" key="5">
    <source>
        <dbReference type="Google" id="ProtNLM"/>
    </source>
</evidence>
<feature type="region of interest" description="Disordered" evidence="1">
    <location>
        <begin position="25"/>
        <end position="57"/>
    </location>
</feature>
<protein>
    <recommendedName>
        <fullName evidence="5">Lipoprotein antigen</fullName>
    </recommendedName>
</protein>
<sequence length="145" mass="14740">MKLTILAALPIAAIVLAGCSGNGGGDENNQQQTNAAGTSAAPVQTITPGATHGNADQADVKVTKCEATDAAVEIEAEITNTTKEKRSYIITGMAHNEKNEGVASAAIMVDDVEPGKTAKGSGRSNSPAKGEIQCTITQIESMPMG</sequence>
<evidence type="ECO:0000256" key="1">
    <source>
        <dbReference type="SAM" id="MobiDB-lite"/>
    </source>
</evidence>
<keyword evidence="2" id="KW-0732">Signal</keyword>
<evidence type="ECO:0000313" key="4">
    <source>
        <dbReference type="Proteomes" id="UP001157126"/>
    </source>
</evidence>
<accession>A0ABQ6IN49</accession>
<dbReference type="Proteomes" id="UP001157126">
    <property type="component" value="Unassembled WGS sequence"/>
</dbReference>
<gene>
    <name evidence="3" type="ORF">GCM10025883_06570</name>
</gene>
<dbReference type="PROSITE" id="PS51257">
    <property type="entry name" value="PROKAR_LIPOPROTEIN"/>
    <property type="match status" value="1"/>
</dbReference>
<evidence type="ECO:0000256" key="2">
    <source>
        <dbReference type="SAM" id="SignalP"/>
    </source>
</evidence>
<keyword evidence="4" id="KW-1185">Reference proteome</keyword>
<organism evidence="3 4">
    <name type="scientific">Mobilicoccus caccae</name>
    <dbReference type="NCBI Taxonomy" id="1859295"/>
    <lineage>
        <taxon>Bacteria</taxon>
        <taxon>Bacillati</taxon>
        <taxon>Actinomycetota</taxon>
        <taxon>Actinomycetes</taxon>
        <taxon>Micrococcales</taxon>
        <taxon>Dermatophilaceae</taxon>
        <taxon>Mobilicoccus</taxon>
    </lineage>
</organism>
<evidence type="ECO:0000313" key="3">
    <source>
        <dbReference type="EMBL" id="GMA38612.1"/>
    </source>
</evidence>